<accession>A0A3M7L8D3</accession>
<dbReference type="PANTHER" id="PTHR11592">
    <property type="entry name" value="GLUTATHIONE PEROXIDASE"/>
    <property type="match status" value="1"/>
</dbReference>
<sequence>MKKIFLLLLSFVALFNSCTHKKSELSKTKTKELMGKTIYDFKVESLDGKEINFADFKGKKILIVNTASECGFTPQYNDLEKVSKEYENKLVVVGFPANNFGGQEPGSNAEIGSFCQKNFGVSFPMAAKVSVKGDDTAPIFKYLTEKDLNGVKNTTILWNFTKFLVDENGKLIDSFVSTTKPTDEAITKYLK</sequence>
<evidence type="ECO:0000313" key="8">
    <source>
        <dbReference type="Proteomes" id="UP000267524"/>
    </source>
</evidence>
<keyword evidence="3 5" id="KW-0560">Oxidoreductase</keyword>
<dbReference type="CDD" id="cd00340">
    <property type="entry name" value="GSH_Peroxidase"/>
    <property type="match status" value="1"/>
</dbReference>
<gene>
    <name evidence="7" type="ORF">D1632_11630</name>
</gene>
<comment type="caution">
    <text evidence="7">The sequence shown here is derived from an EMBL/GenBank/DDBJ whole genome shotgun (WGS) entry which is preliminary data.</text>
</comment>
<dbReference type="GO" id="GO:0004601">
    <property type="term" value="F:peroxidase activity"/>
    <property type="evidence" value="ECO:0007669"/>
    <property type="project" value="UniProtKB-KW"/>
</dbReference>
<dbReference type="PANTHER" id="PTHR11592:SF78">
    <property type="entry name" value="GLUTATHIONE PEROXIDASE"/>
    <property type="match status" value="1"/>
</dbReference>
<comment type="similarity">
    <text evidence="1 5">Belongs to the glutathione peroxidase family.</text>
</comment>
<evidence type="ECO:0000256" key="5">
    <source>
        <dbReference type="RuleBase" id="RU000499"/>
    </source>
</evidence>
<dbReference type="PRINTS" id="PR01011">
    <property type="entry name" value="GLUTPROXDASE"/>
</dbReference>
<evidence type="ECO:0000313" key="7">
    <source>
        <dbReference type="EMBL" id="RMZ58274.1"/>
    </source>
</evidence>
<dbReference type="InterPro" id="IPR029759">
    <property type="entry name" value="GPX_AS"/>
</dbReference>
<evidence type="ECO:0000256" key="3">
    <source>
        <dbReference type="ARBA" id="ARBA00023002"/>
    </source>
</evidence>
<evidence type="ECO:0000256" key="2">
    <source>
        <dbReference type="ARBA" id="ARBA00022559"/>
    </source>
</evidence>
<dbReference type="FunFam" id="3.40.30.10:FF:000010">
    <property type="entry name" value="Glutathione peroxidase"/>
    <property type="match status" value="1"/>
</dbReference>
<name>A0A3M7L8D3_9FLAO</name>
<dbReference type="AlphaFoldDB" id="A0A3M7L8D3"/>
<dbReference type="PROSITE" id="PS51355">
    <property type="entry name" value="GLUTATHIONE_PEROXID_3"/>
    <property type="match status" value="1"/>
</dbReference>
<evidence type="ECO:0000259" key="6">
    <source>
        <dbReference type="PROSITE" id="PS51352"/>
    </source>
</evidence>
<dbReference type="Gene3D" id="3.40.30.10">
    <property type="entry name" value="Glutaredoxin"/>
    <property type="match status" value="1"/>
</dbReference>
<dbReference type="InterPro" id="IPR013766">
    <property type="entry name" value="Thioredoxin_domain"/>
</dbReference>
<feature type="domain" description="Thioredoxin" evidence="6">
    <location>
        <begin position="32"/>
        <end position="191"/>
    </location>
</feature>
<dbReference type="PIRSF" id="PIRSF000303">
    <property type="entry name" value="Glutathion_perox"/>
    <property type="match status" value="1"/>
</dbReference>
<dbReference type="InterPro" id="IPR000889">
    <property type="entry name" value="Glutathione_peroxidase"/>
</dbReference>
<dbReference type="PROSITE" id="PS00460">
    <property type="entry name" value="GLUTATHIONE_PEROXID_1"/>
    <property type="match status" value="1"/>
</dbReference>
<dbReference type="Proteomes" id="UP000267524">
    <property type="component" value="Unassembled WGS sequence"/>
</dbReference>
<keyword evidence="8" id="KW-1185">Reference proteome</keyword>
<protein>
    <recommendedName>
        <fullName evidence="5">Glutathione peroxidase</fullName>
    </recommendedName>
</protein>
<evidence type="ECO:0000256" key="1">
    <source>
        <dbReference type="ARBA" id="ARBA00006926"/>
    </source>
</evidence>
<dbReference type="Pfam" id="PF00255">
    <property type="entry name" value="GSHPx"/>
    <property type="match status" value="1"/>
</dbReference>
<dbReference type="RefSeq" id="WP_122547430.1">
    <property type="nucleotide sequence ID" value="NZ_QWIV01000014.1"/>
</dbReference>
<reference evidence="7 8" key="1">
    <citation type="submission" date="2018-08" db="EMBL/GenBank/DDBJ databases">
        <title>Chryseobacterium nematophagum: a novel matrix digesting pathogen of nematodes.</title>
        <authorList>
            <person name="Page A."/>
            <person name="Roberts M."/>
            <person name="Felix M.-A."/>
            <person name="Weir W."/>
        </authorList>
    </citation>
    <scope>NUCLEOTIDE SEQUENCE [LARGE SCALE GENOMIC DNA]</scope>
    <source>
        <strain evidence="7 8">JUb275</strain>
    </source>
</reference>
<dbReference type="GO" id="GO:0006979">
    <property type="term" value="P:response to oxidative stress"/>
    <property type="evidence" value="ECO:0007669"/>
    <property type="project" value="InterPro"/>
</dbReference>
<proteinExistence type="inferred from homology"/>
<dbReference type="SUPFAM" id="SSF52833">
    <property type="entry name" value="Thioredoxin-like"/>
    <property type="match status" value="1"/>
</dbReference>
<evidence type="ECO:0000256" key="4">
    <source>
        <dbReference type="PIRSR" id="PIRSR000303-1"/>
    </source>
</evidence>
<keyword evidence="2 5" id="KW-0575">Peroxidase</keyword>
<dbReference type="InterPro" id="IPR036249">
    <property type="entry name" value="Thioredoxin-like_sf"/>
</dbReference>
<organism evidence="7 8">
    <name type="scientific">Chryseobacterium nematophagum</name>
    <dbReference type="NCBI Taxonomy" id="2305228"/>
    <lineage>
        <taxon>Bacteria</taxon>
        <taxon>Pseudomonadati</taxon>
        <taxon>Bacteroidota</taxon>
        <taxon>Flavobacteriia</taxon>
        <taxon>Flavobacteriales</taxon>
        <taxon>Weeksellaceae</taxon>
        <taxon>Chryseobacterium group</taxon>
        <taxon>Chryseobacterium</taxon>
    </lineage>
</organism>
<dbReference type="EMBL" id="QWIV01000014">
    <property type="protein sequence ID" value="RMZ58274.1"/>
    <property type="molecule type" value="Genomic_DNA"/>
</dbReference>
<dbReference type="PROSITE" id="PS51352">
    <property type="entry name" value="THIOREDOXIN_2"/>
    <property type="match status" value="1"/>
</dbReference>
<feature type="active site" evidence="4">
    <location>
        <position position="70"/>
    </location>
</feature>